<evidence type="ECO:0000256" key="1">
    <source>
        <dbReference type="SAM" id="MobiDB-lite"/>
    </source>
</evidence>
<evidence type="ECO:0000313" key="3">
    <source>
        <dbReference type="Proteomes" id="UP000732298"/>
    </source>
</evidence>
<dbReference type="EMBL" id="JACQPB010000002">
    <property type="protein sequence ID" value="MBI4209926.1"/>
    <property type="molecule type" value="Genomic_DNA"/>
</dbReference>
<dbReference type="AlphaFoldDB" id="A0A8T3YKT9"/>
<sequence>MDGIVGKQTNIAIGAFHASFTRSSEKDFPGRVGVHAVQRQEQVKPRKKARKVQEMQFAQAAPEEEGQEEERVTSKLASPETLIKPPCHAPAIFPANPARLRATFN</sequence>
<proteinExistence type="predicted"/>
<reference evidence="2" key="1">
    <citation type="submission" date="2020-07" db="EMBL/GenBank/DDBJ databases">
        <title>Huge and variable diversity of episymbiotic CPR bacteria and DPANN archaea in groundwater ecosystems.</title>
        <authorList>
            <person name="He C.Y."/>
            <person name="Keren R."/>
            <person name="Whittaker M."/>
            <person name="Farag I.F."/>
            <person name="Doudna J."/>
            <person name="Cate J.H.D."/>
            <person name="Banfield J.F."/>
        </authorList>
    </citation>
    <scope>NUCLEOTIDE SEQUENCE</scope>
    <source>
        <strain evidence="2">NC_groundwater_1296_Ag_S-0.2um_52_80</strain>
    </source>
</reference>
<organism evidence="2 3">
    <name type="scientific">Candidatus Iainarchaeum sp</name>
    <dbReference type="NCBI Taxonomy" id="3101447"/>
    <lineage>
        <taxon>Archaea</taxon>
        <taxon>Candidatus Iainarchaeota</taxon>
        <taxon>Candidatus Iainarchaeia</taxon>
        <taxon>Candidatus Iainarchaeales</taxon>
        <taxon>Candidatus Iainarchaeaceae</taxon>
        <taxon>Candidatus Iainarchaeum</taxon>
    </lineage>
</organism>
<protein>
    <submittedName>
        <fullName evidence="2">Uncharacterized protein</fullName>
    </submittedName>
</protein>
<evidence type="ECO:0000313" key="2">
    <source>
        <dbReference type="EMBL" id="MBI4209926.1"/>
    </source>
</evidence>
<gene>
    <name evidence="2" type="ORF">HY544_00240</name>
</gene>
<comment type="caution">
    <text evidence="2">The sequence shown here is derived from an EMBL/GenBank/DDBJ whole genome shotgun (WGS) entry which is preliminary data.</text>
</comment>
<dbReference type="Proteomes" id="UP000732298">
    <property type="component" value="Unassembled WGS sequence"/>
</dbReference>
<name>A0A8T3YKT9_9ARCH</name>
<feature type="region of interest" description="Disordered" evidence="1">
    <location>
        <begin position="35"/>
        <end position="93"/>
    </location>
</feature>
<accession>A0A8T3YKT9</accession>